<name>A0A7H8QJ12_TALRU</name>
<sequence>MSSFDYAPDLPSRKIVHMYVVRYTSSFQSLVFPVIGGSLFANTLDLAYGPRHAFGHASAKACVYSFLSFVTLFGFDDVVHGAAGWSSYASASQILIPHIIQETTVDGVQSLLMLALFQYFLGHLQQATASISIVTRLLYILGAHRLPTDENPAVYMSSYNKGTLKCHLRDLFWLCYSLDKDICLRTGQPPCIDDSECNLSLPADYVQLQNSNIQQESIIPDDYTQPLFPWDLRLSIIKSEAYRTLYSANARLKTNSEIISGIRHLDAALEQWRLSLQPDIRPILCVSGEMALKTSPNTQEAILRLAYYHCVIIIHQASGRCKLSRAEPGNVFEGISSSISLSIAASRSSLSLIQSALPMLKGECFWVVLFYALTAILTIFCDIVKDPLQISSNTNVKLLYDVPTLMCKIPIRYLTPVEIMHLKFLDGFTTELARLGRCAISKAQEELHVPREEPIAG</sequence>
<evidence type="ECO:0000313" key="8">
    <source>
        <dbReference type="Proteomes" id="UP000509510"/>
    </source>
</evidence>
<dbReference type="GeneID" id="55988204"/>
<dbReference type="InterPro" id="IPR007219">
    <property type="entry name" value="XnlR_reg_dom"/>
</dbReference>
<dbReference type="InterPro" id="IPR050987">
    <property type="entry name" value="AtrR-like"/>
</dbReference>
<feature type="domain" description="Xylanolytic transcriptional activator regulatory" evidence="6">
    <location>
        <begin position="127"/>
        <end position="208"/>
    </location>
</feature>
<gene>
    <name evidence="7" type="ORF">TRUGW13939_00691</name>
</gene>
<accession>A0A7H8QJ12</accession>
<dbReference type="EMBL" id="CP055898">
    <property type="protein sequence ID" value="QKX53612.1"/>
    <property type="molecule type" value="Genomic_DNA"/>
</dbReference>
<evidence type="ECO:0000259" key="6">
    <source>
        <dbReference type="SMART" id="SM00906"/>
    </source>
</evidence>
<dbReference type="Pfam" id="PF04082">
    <property type="entry name" value="Fungal_trans"/>
    <property type="match status" value="1"/>
</dbReference>
<dbReference type="CDD" id="cd12148">
    <property type="entry name" value="fungal_TF_MHR"/>
    <property type="match status" value="1"/>
</dbReference>
<dbReference type="RefSeq" id="XP_035339791.1">
    <property type="nucleotide sequence ID" value="XM_035483898.1"/>
</dbReference>
<keyword evidence="5" id="KW-0539">Nucleus</keyword>
<dbReference type="PANTHER" id="PTHR46910">
    <property type="entry name" value="TRANSCRIPTION FACTOR PDR1"/>
    <property type="match status" value="1"/>
</dbReference>
<comment type="subcellular location">
    <subcellularLocation>
        <location evidence="1">Nucleus</location>
    </subcellularLocation>
</comment>
<keyword evidence="4" id="KW-0804">Transcription</keyword>
<dbReference type="KEGG" id="trg:TRUGW13939_00691"/>
<keyword evidence="3" id="KW-0238">DNA-binding</keyword>
<keyword evidence="2" id="KW-0805">Transcription regulation</keyword>
<evidence type="ECO:0000313" key="7">
    <source>
        <dbReference type="EMBL" id="QKX53612.1"/>
    </source>
</evidence>
<organism evidence="7 8">
    <name type="scientific">Talaromyces rugulosus</name>
    <name type="common">Penicillium rugulosum</name>
    <dbReference type="NCBI Taxonomy" id="121627"/>
    <lineage>
        <taxon>Eukaryota</taxon>
        <taxon>Fungi</taxon>
        <taxon>Dikarya</taxon>
        <taxon>Ascomycota</taxon>
        <taxon>Pezizomycotina</taxon>
        <taxon>Eurotiomycetes</taxon>
        <taxon>Eurotiomycetidae</taxon>
        <taxon>Eurotiales</taxon>
        <taxon>Trichocomaceae</taxon>
        <taxon>Talaromyces</taxon>
        <taxon>Talaromyces sect. Islandici</taxon>
    </lineage>
</organism>
<dbReference type="OrthoDB" id="4116913at2759"/>
<evidence type="ECO:0000256" key="2">
    <source>
        <dbReference type="ARBA" id="ARBA00023015"/>
    </source>
</evidence>
<dbReference type="GO" id="GO:0006351">
    <property type="term" value="P:DNA-templated transcription"/>
    <property type="evidence" value="ECO:0007669"/>
    <property type="project" value="InterPro"/>
</dbReference>
<evidence type="ECO:0000256" key="3">
    <source>
        <dbReference type="ARBA" id="ARBA00023125"/>
    </source>
</evidence>
<evidence type="ECO:0000256" key="1">
    <source>
        <dbReference type="ARBA" id="ARBA00004123"/>
    </source>
</evidence>
<evidence type="ECO:0000256" key="4">
    <source>
        <dbReference type="ARBA" id="ARBA00023163"/>
    </source>
</evidence>
<dbReference type="GO" id="GO:0003677">
    <property type="term" value="F:DNA binding"/>
    <property type="evidence" value="ECO:0007669"/>
    <property type="project" value="UniProtKB-KW"/>
</dbReference>
<proteinExistence type="predicted"/>
<dbReference type="PANTHER" id="PTHR46910:SF37">
    <property type="entry name" value="ZN(II)2CYS6 TRANSCRIPTION FACTOR (EUROFUNG)"/>
    <property type="match status" value="1"/>
</dbReference>
<keyword evidence="8" id="KW-1185">Reference proteome</keyword>
<dbReference type="Proteomes" id="UP000509510">
    <property type="component" value="Chromosome I"/>
</dbReference>
<protein>
    <recommendedName>
        <fullName evidence="6">Xylanolytic transcriptional activator regulatory domain-containing protein</fullName>
    </recommendedName>
</protein>
<dbReference type="GO" id="GO:0003700">
    <property type="term" value="F:DNA-binding transcription factor activity"/>
    <property type="evidence" value="ECO:0007669"/>
    <property type="project" value="InterPro"/>
</dbReference>
<dbReference type="AlphaFoldDB" id="A0A7H8QJ12"/>
<evidence type="ECO:0000256" key="5">
    <source>
        <dbReference type="ARBA" id="ARBA00023242"/>
    </source>
</evidence>
<reference evidence="8" key="1">
    <citation type="submission" date="2020-06" db="EMBL/GenBank/DDBJ databases">
        <title>A chromosome-scale genome assembly of Talaromyces rugulosus W13939.</title>
        <authorList>
            <person name="Wang B."/>
            <person name="Guo L."/>
            <person name="Ye K."/>
            <person name="Wang L."/>
        </authorList>
    </citation>
    <scope>NUCLEOTIDE SEQUENCE [LARGE SCALE GENOMIC DNA]</scope>
    <source>
        <strain evidence="8">W13939</strain>
    </source>
</reference>
<dbReference type="GO" id="GO:0005634">
    <property type="term" value="C:nucleus"/>
    <property type="evidence" value="ECO:0007669"/>
    <property type="project" value="UniProtKB-SubCell"/>
</dbReference>
<dbReference type="GO" id="GO:0008270">
    <property type="term" value="F:zinc ion binding"/>
    <property type="evidence" value="ECO:0007669"/>
    <property type="project" value="InterPro"/>
</dbReference>
<dbReference type="SMART" id="SM00906">
    <property type="entry name" value="Fungal_trans"/>
    <property type="match status" value="1"/>
</dbReference>